<feature type="compositionally biased region" description="Basic residues" evidence="1">
    <location>
        <begin position="318"/>
        <end position="330"/>
    </location>
</feature>
<name>M3YVX0_MUSPF</name>
<proteinExistence type="predicted"/>
<dbReference type="GeneTree" id="ENSGT00680000100785"/>
<dbReference type="InParanoid" id="M3YVX0"/>
<feature type="region of interest" description="Disordered" evidence="1">
    <location>
        <begin position="379"/>
        <end position="406"/>
    </location>
</feature>
<feature type="compositionally biased region" description="Gly residues" evidence="1">
    <location>
        <begin position="61"/>
        <end position="72"/>
    </location>
</feature>
<feature type="compositionally biased region" description="Basic and acidic residues" evidence="1">
    <location>
        <begin position="396"/>
        <end position="406"/>
    </location>
</feature>
<evidence type="ECO:0000313" key="2">
    <source>
        <dbReference type="Ensembl" id="ENSMPUP00000015480.1"/>
    </source>
</evidence>
<dbReference type="EMBL" id="AEYP01051427">
    <property type="status" value="NOT_ANNOTATED_CDS"/>
    <property type="molecule type" value="Genomic_DNA"/>
</dbReference>
<protein>
    <submittedName>
        <fullName evidence="2">Uncharacterized protein</fullName>
    </submittedName>
</protein>
<dbReference type="eggNOG" id="ENOG502TFJF">
    <property type="taxonomic scope" value="Eukaryota"/>
</dbReference>
<dbReference type="OMA" id="WHVGHRL"/>
<accession>M3YVX0</accession>
<reference evidence="2" key="1">
    <citation type="submission" date="2024-06" db="UniProtKB">
        <authorList>
            <consortium name="Ensembl"/>
        </authorList>
    </citation>
    <scope>IDENTIFICATION</scope>
</reference>
<dbReference type="Ensembl" id="ENSMPUT00000015721.1">
    <property type="protein sequence ID" value="ENSMPUP00000015480.1"/>
    <property type="gene ID" value="ENSMPUG00000015590.1"/>
</dbReference>
<feature type="compositionally biased region" description="Low complexity" evidence="1">
    <location>
        <begin position="76"/>
        <end position="94"/>
    </location>
</feature>
<dbReference type="EMBL" id="AEYP01051428">
    <property type="status" value="NOT_ANNOTATED_CDS"/>
    <property type="molecule type" value="Genomic_DNA"/>
</dbReference>
<dbReference type="AlphaFoldDB" id="M3YVX0"/>
<feature type="region of interest" description="Disordered" evidence="1">
    <location>
        <begin position="1"/>
        <end position="147"/>
    </location>
</feature>
<organism evidence="2">
    <name type="scientific">Mustela putorius furo</name>
    <name type="common">European domestic ferret</name>
    <name type="synonym">Mustela furo</name>
    <dbReference type="NCBI Taxonomy" id="9669"/>
    <lineage>
        <taxon>Eukaryota</taxon>
        <taxon>Metazoa</taxon>
        <taxon>Chordata</taxon>
        <taxon>Craniata</taxon>
        <taxon>Vertebrata</taxon>
        <taxon>Euteleostomi</taxon>
        <taxon>Mammalia</taxon>
        <taxon>Eutheria</taxon>
        <taxon>Laurasiatheria</taxon>
        <taxon>Carnivora</taxon>
        <taxon>Caniformia</taxon>
        <taxon>Musteloidea</taxon>
        <taxon>Mustelidae</taxon>
        <taxon>Mustelinae</taxon>
        <taxon>Mustela</taxon>
    </lineage>
</organism>
<evidence type="ECO:0000256" key="1">
    <source>
        <dbReference type="SAM" id="MobiDB-lite"/>
    </source>
</evidence>
<dbReference type="HOGENOM" id="CLU_056672_0_0_1"/>
<sequence>PPPSLPNRLHPHVLCDLHTPPLSPPISRKGKPSFEGGSRPESWPRHSLEPPCPTPLEKPGNFGGAGGGGGGHALAPRSRGSSLSSPRRPLRVLSTLGGSSGTAPSRNPGTLGVWGGGSPRGRALFESGAPTSTPYSSPPPREGGRACAPRAGSVRGHLVLGQQLAAAVDVAEDLLLELRHLLPQQTRCGRQLRVLALERLHFLLEARDALQLALAALRGSDAVAQPLALRLNALLRVHVDGRQRRALAEAWHVGHRLRLILERGQAGRPQRAWGRRWREGYRLGGKGDRRSTPRTAGAARVAAQVRVDGRLGRGCRRGQFARRRGARSRARGSPGGRSSGGRARAQLVLLVQVLQGLDEALGKLLLLAGRHLGVEELSARRRGGDQPVGLDDEALELGRGELEQPQ</sequence>
<feature type="region of interest" description="Disordered" evidence="1">
    <location>
        <begin position="318"/>
        <end position="341"/>
    </location>
</feature>
<dbReference type="EMBL" id="AEYP01051429">
    <property type="status" value="NOT_ANNOTATED_CDS"/>
    <property type="molecule type" value="Genomic_DNA"/>
</dbReference>